<feature type="region of interest" description="Disordered" evidence="1">
    <location>
        <begin position="1"/>
        <end position="21"/>
    </location>
</feature>
<evidence type="ECO:0000313" key="2">
    <source>
        <dbReference type="EMBL" id="QHS92782.1"/>
    </source>
</evidence>
<accession>A0A6C0BL82</accession>
<dbReference type="SUPFAM" id="SSF51126">
    <property type="entry name" value="Pectin lyase-like"/>
    <property type="match status" value="1"/>
</dbReference>
<dbReference type="InterPro" id="IPR011050">
    <property type="entry name" value="Pectin_lyase_fold/virulence"/>
</dbReference>
<sequence length="397" mass="41783">MNPCPTGPTGPPGVTGSRGAPGRVDNDIVFDKLSILVAPLGSDSDFELGNINKPCQTIQTAVDAVPDGGTIHIIPGTYAGFTCNSKPALSIRGWGDVSINDICTVDNGFSIILERLDFNTGLVARNYQSCIIRSCVISLINPMNIDDIQIRGCTFIATAATTYIEVVSVTKCLIQSCLFIGTAIDDIIFGGPAGIILRDNLIRWDGLSVLADNISNPQGRIVISHNGAHVLSANSITPATGSLFNANVHHNSFHNLTPNPIPYVTEGKLFNNAINVTYTNPDLRVGNFNDGKLMTSHTRSVHTVSTGTYTMIGDVTIVYVSGPGVTVELPPPVNGLIVEISVAPGAGGTVTSPDTIDVPPWGSTATSVPLASSTFMRLQWIAARSTWIGSVGTVTVP</sequence>
<evidence type="ECO:0000256" key="1">
    <source>
        <dbReference type="SAM" id="MobiDB-lite"/>
    </source>
</evidence>
<feature type="compositionally biased region" description="Pro residues" evidence="1">
    <location>
        <begin position="1"/>
        <end position="11"/>
    </location>
</feature>
<proteinExistence type="predicted"/>
<dbReference type="EMBL" id="MN739192">
    <property type="protein sequence ID" value="QHS92782.1"/>
    <property type="molecule type" value="Genomic_DNA"/>
</dbReference>
<dbReference type="InterPro" id="IPR012334">
    <property type="entry name" value="Pectin_lyas_fold"/>
</dbReference>
<dbReference type="Gene3D" id="2.160.20.10">
    <property type="entry name" value="Single-stranded right-handed beta-helix, Pectin lyase-like"/>
    <property type="match status" value="1"/>
</dbReference>
<organism evidence="2">
    <name type="scientific">viral metagenome</name>
    <dbReference type="NCBI Taxonomy" id="1070528"/>
    <lineage>
        <taxon>unclassified sequences</taxon>
        <taxon>metagenomes</taxon>
        <taxon>organismal metagenomes</taxon>
    </lineage>
</organism>
<protein>
    <recommendedName>
        <fullName evidence="3">Pectate lyase</fullName>
    </recommendedName>
</protein>
<evidence type="ECO:0008006" key="3">
    <source>
        <dbReference type="Google" id="ProtNLM"/>
    </source>
</evidence>
<dbReference type="AlphaFoldDB" id="A0A6C0BL82"/>
<name>A0A6C0BL82_9ZZZZ</name>
<reference evidence="2" key="1">
    <citation type="journal article" date="2020" name="Nature">
        <title>Giant virus diversity and host interactions through global metagenomics.</title>
        <authorList>
            <person name="Schulz F."/>
            <person name="Roux S."/>
            <person name="Paez-Espino D."/>
            <person name="Jungbluth S."/>
            <person name="Walsh D.A."/>
            <person name="Denef V.J."/>
            <person name="McMahon K.D."/>
            <person name="Konstantinidis K.T."/>
            <person name="Eloe-Fadrosh E.A."/>
            <person name="Kyrpides N.C."/>
            <person name="Woyke T."/>
        </authorList>
    </citation>
    <scope>NUCLEOTIDE SEQUENCE</scope>
    <source>
        <strain evidence="2">GVMAG-M-3300017651-5</strain>
    </source>
</reference>